<feature type="transmembrane region" description="Helical" evidence="8">
    <location>
        <begin position="133"/>
        <end position="156"/>
    </location>
</feature>
<evidence type="ECO:0000256" key="2">
    <source>
        <dbReference type="ARBA" id="ARBA00010100"/>
    </source>
</evidence>
<protein>
    <recommendedName>
        <fullName evidence="8">L-lactate permease</fullName>
    </recommendedName>
</protein>
<dbReference type="GeneID" id="81708513"/>
<dbReference type="InterPro" id="IPR003804">
    <property type="entry name" value="Lactate_perm"/>
</dbReference>
<feature type="transmembrane region" description="Helical" evidence="8">
    <location>
        <begin position="261"/>
        <end position="283"/>
    </location>
</feature>
<comment type="caution">
    <text evidence="8">Lacks conserved residue(s) required for the propagation of feature annotation.</text>
</comment>
<dbReference type="PANTHER" id="PTHR30003:SF0">
    <property type="entry name" value="GLYCOLATE PERMEASE GLCA-RELATED"/>
    <property type="match status" value="1"/>
</dbReference>
<dbReference type="AlphaFoldDB" id="A0A2I1KST5"/>
<feature type="transmembrane region" description="Helical" evidence="8">
    <location>
        <begin position="373"/>
        <end position="391"/>
    </location>
</feature>
<dbReference type="PANTHER" id="PTHR30003">
    <property type="entry name" value="L-LACTATE PERMEASE"/>
    <property type="match status" value="1"/>
</dbReference>
<dbReference type="GO" id="GO:0015295">
    <property type="term" value="F:solute:proton symporter activity"/>
    <property type="evidence" value="ECO:0007669"/>
    <property type="project" value="TreeGrafter"/>
</dbReference>
<sequence>MTALLATAIPMIAPASFTPSTTAVGGSVALTALVGLVPLLVFFVLMGVFKVATHWCALLSLAVAGVIAVTAFSMPVGMTALAASQGAAMGLLPIIYIIVAAVWLYNLTETSGRSQDLKAVFNTIGKGDQRAQALIVAFCFCGLLEGLAGFGAPVAISGAMLLTLGVRPLRAAAATVVGNSVNVGFGAMAIPVTTAARLGGVDPVEMATDTGHLSWVLALAVPFLVLLILDGVRGLRQLWPLALVAGGAAGLGHFVTPSVSYELTAVVASLLGLAACYLFLRVWSPTTPQDLRTHVEDADRPDRARILLALLPYVLVVVIIAVTKLWKTGVDLSAALSSADVAIGWPGLYGHLLTESGQPSGAPVYTLQILSNPGTWIFLTAAIVAVVYGRVSSGGRFGTSVSEMFMVLPRTIYSLRLSVLTIVTVMALAYVMNFSGQTTAIGAALAQTGAAFAFLSPFLGWIGTAVAGSATSAGALFAGLQSTAAAGAGIDPRILLAANTIGGGLGKIVSPQNLAIVAGAVDSPGTDAEILKKVAPYSLSLVVTLGLLVLAASQGLLGPLMVG</sequence>
<keyword evidence="3 8" id="KW-0813">Transport</keyword>
<feature type="transmembrane region" description="Helical" evidence="8">
    <location>
        <begin position="304"/>
        <end position="326"/>
    </location>
</feature>
<feature type="transmembrane region" description="Helical" evidence="8">
    <location>
        <begin position="212"/>
        <end position="229"/>
    </location>
</feature>
<comment type="function">
    <text evidence="8">Uptake of L-lactate across the membrane. Can also transport D-lactate and glycolate.</text>
</comment>
<dbReference type="GO" id="GO:0015129">
    <property type="term" value="F:lactate transmembrane transporter activity"/>
    <property type="evidence" value="ECO:0007669"/>
    <property type="project" value="UniProtKB-UniRule"/>
</dbReference>
<evidence type="ECO:0000256" key="3">
    <source>
        <dbReference type="ARBA" id="ARBA00022448"/>
    </source>
</evidence>
<dbReference type="GO" id="GO:0005886">
    <property type="term" value="C:plasma membrane"/>
    <property type="evidence" value="ECO:0007669"/>
    <property type="project" value="UniProtKB-SubCell"/>
</dbReference>
<comment type="caution">
    <text evidence="9">The sequence shown here is derived from an EMBL/GenBank/DDBJ whole genome shotgun (WGS) entry which is preliminary data.</text>
</comment>
<evidence type="ECO:0000256" key="4">
    <source>
        <dbReference type="ARBA" id="ARBA00022475"/>
    </source>
</evidence>
<organism evidence="9 10">
    <name type="scientific">Actinomyces urogenitalis</name>
    <dbReference type="NCBI Taxonomy" id="103621"/>
    <lineage>
        <taxon>Bacteria</taxon>
        <taxon>Bacillati</taxon>
        <taxon>Actinomycetota</taxon>
        <taxon>Actinomycetes</taxon>
        <taxon>Actinomycetales</taxon>
        <taxon>Actinomycetaceae</taxon>
        <taxon>Actinomyces</taxon>
    </lineage>
</organism>
<dbReference type="Pfam" id="PF02652">
    <property type="entry name" value="Lactate_perm"/>
    <property type="match status" value="1"/>
</dbReference>
<dbReference type="RefSeq" id="WP_101638136.1">
    <property type="nucleotide sequence ID" value="NZ_CP136961.1"/>
</dbReference>
<name>A0A2I1KST5_9ACTO</name>
<keyword evidence="5 8" id="KW-0812">Transmembrane</keyword>
<feature type="transmembrane region" description="Helical" evidence="8">
    <location>
        <begin position="539"/>
        <end position="562"/>
    </location>
</feature>
<keyword evidence="6 8" id="KW-1133">Transmembrane helix</keyword>
<evidence type="ECO:0000256" key="6">
    <source>
        <dbReference type="ARBA" id="ARBA00022989"/>
    </source>
</evidence>
<dbReference type="EMBL" id="PKHA01000005">
    <property type="protein sequence ID" value="PKY98678.1"/>
    <property type="molecule type" value="Genomic_DNA"/>
</dbReference>
<reference evidence="9 10" key="1">
    <citation type="submission" date="2017-12" db="EMBL/GenBank/DDBJ databases">
        <title>Phylogenetic diversity of female urinary microbiome.</title>
        <authorList>
            <person name="Thomas-White K."/>
            <person name="Wolfe A.J."/>
        </authorList>
    </citation>
    <scope>NUCLEOTIDE SEQUENCE [LARGE SCALE GENOMIC DNA]</scope>
    <source>
        <strain evidence="9 10">UMB0319</strain>
    </source>
</reference>
<evidence type="ECO:0000313" key="9">
    <source>
        <dbReference type="EMBL" id="PKY98678.1"/>
    </source>
</evidence>
<dbReference type="Proteomes" id="UP000234778">
    <property type="component" value="Unassembled WGS sequence"/>
</dbReference>
<gene>
    <name evidence="9" type="ORF">CYJ26_06155</name>
</gene>
<evidence type="ECO:0000256" key="1">
    <source>
        <dbReference type="ARBA" id="ARBA00004651"/>
    </source>
</evidence>
<comment type="subcellular location">
    <subcellularLocation>
        <location evidence="1 8">Cell membrane</location>
        <topology evidence="1 8">Multi-pass membrane protein</topology>
    </subcellularLocation>
</comment>
<evidence type="ECO:0000256" key="7">
    <source>
        <dbReference type="ARBA" id="ARBA00023136"/>
    </source>
</evidence>
<keyword evidence="4 8" id="KW-1003">Cell membrane</keyword>
<feature type="transmembrane region" description="Helical" evidence="8">
    <location>
        <begin position="412"/>
        <end position="432"/>
    </location>
</feature>
<dbReference type="NCBIfam" id="TIGR00795">
    <property type="entry name" value="lctP"/>
    <property type="match status" value="1"/>
</dbReference>
<feature type="transmembrane region" description="Helical" evidence="8">
    <location>
        <begin position="55"/>
        <end position="74"/>
    </location>
</feature>
<accession>A0A2I1KST5</accession>
<keyword evidence="7 8" id="KW-0472">Membrane</keyword>
<feature type="transmembrane region" description="Helical" evidence="8">
    <location>
        <begin position="27"/>
        <end position="48"/>
    </location>
</feature>
<evidence type="ECO:0000256" key="8">
    <source>
        <dbReference type="RuleBase" id="RU365092"/>
    </source>
</evidence>
<comment type="similarity">
    <text evidence="2 8">Belongs to the lactate permease family.</text>
</comment>
<feature type="transmembrane region" description="Helical" evidence="8">
    <location>
        <begin position="86"/>
        <end position="105"/>
    </location>
</feature>
<evidence type="ECO:0000256" key="5">
    <source>
        <dbReference type="ARBA" id="ARBA00022692"/>
    </source>
</evidence>
<evidence type="ECO:0000313" key="10">
    <source>
        <dbReference type="Proteomes" id="UP000234778"/>
    </source>
</evidence>
<proteinExistence type="inferred from homology"/>